<dbReference type="EMBL" id="MU276313">
    <property type="protein sequence ID" value="KAI0039373.1"/>
    <property type="molecule type" value="Genomic_DNA"/>
</dbReference>
<organism evidence="1 2">
    <name type="scientific">Auriscalpium vulgare</name>
    <dbReference type="NCBI Taxonomy" id="40419"/>
    <lineage>
        <taxon>Eukaryota</taxon>
        <taxon>Fungi</taxon>
        <taxon>Dikarya</taxon>
        <taxon>Basidiomycota</taxon>
        <taxon>Agaricomycotina</taxon>
        <taxon>Agaricomycetes</taxon>
        <taxon>Russulales</taxon>
        <taxon>Auriscalpiaceae</taxon>
        <taxon>Auriscalpium</taxon>
    </lineage>
</organism>
<evidence type="ECO:0000313" key="2">
    <source>
        <dbReference type="Proteomes" id="UP000814033"/>
    </source>
</evidence>
<sequence>MSYHPGPEDEWMVADSEDEGDLSLDMIRPNRVDVAPTFANPNISPVENFTSLPPPLPVPTAFDNTTISSFTHPPQPQLAAASTISSFPSHPPEAGSSISATSKPSGKRPRPRPIFKSSKTTSDPISDTTLALQTPSSVLLPDPPVIAGAHIFVDEGPGGTIIDEYSLDIAERAKLRSRKASQRSIPVSTDVIELFSEDEYFAPPRPESAPKAKAKAKPKPRIGKKTQVVRPTVEDAPPPASVPDTIPLPSSSLHLPPSDLALSSSSRHSSPPLIVDSSPMASPARKRKRKRAEEPPPLSISIVEDSIDYGDTSRMPPPPAPPVFFADTSATELPVESTRPPEKAKKKGKKAAEEGGSKAKKTKPAKEKGKGKKKTVEVVIESPPDKGKRKAGRTEDEHVEGADAHTTSSSTGAAVALFADLPDSEDELLMLPPSRQKDVAGSSSTRSSRGRTSPSTPVDHDEDGEQAVKIPSKRKATKRAVVQSDEEDEGEKRSTPTSSRSSGSKKGVEKVSIGGKGKAKETEKVSGQRDGGTPRAKKVRIEEPKSPSRSKENVHPTSSEPSHDDEVDTPAPKTTPIAHTTPISNTTPVSTGNSLARRYTIARSKPTPMSELIRRAASHPNSPFASSASPSSASPLAKASKTMLRKIAPLHPNRRPPPPPPPRPPPPKKSKKMLEMEERWEMELEESVEGWYALTDEERKEWRRAKRDKELGVED</sequence>
<evidence type="ECO:0000313" key="1">
    <source>
        <dbReference type="EMBL" id="KAI0039373.1"/>
    </source>
</evidence>
<reference evidence="1" key="1">
    <citation type="submission" date="2021-02" db="EMBL/GenBank/DDBJ databases">
        <authorList>
            <consortium name="DOE Joint Genome Institute"/>
            <person name="Ahrendt S."/>
            <person name="Looney B.P."/>
            <person name="Miyauchi S."/>
            <person name="Morin E."/>
            <person name="Drula E."/>
            <person name="Courty P.E."/>
            <person name="Chicoki N."/>
            <person name="Fauchery L."/>
            <person name="Kohler A."/>
            <person name="Kuo A."/>
            <person name="Labutti K."/>
            <person name="Pangilinan J."/>
            <person name="Lipzen A."/>
            <person name="Riley R."/>
            <person name="Andreopoulos W."/>
            <person name="He G."/>
            <person name="Johnson J."/>
            <person name="Barry K.W."/>
            <person name="Grigoriev I.V."/>
            <person name="Nagy L."/>
            <person name="Hibbett D."/>
            <person name="Henrissat B."/>
            <person name="Matheny P.B."/>
            <person name="Labbe J."/>
            <person name="Martin F."/>
        </authorList>
    </citation>
    <scope>NUCLEOTIDE SEQUENCE</scope>
    <source>
        <strain evidence="1">FP105234-sp</strain>
    </source>
</reference>
<accession>A0ACB8R5R8</accession>
<keyword evidence="2" id="KW-1185">Reference proteome</keyword>
<name>A0ACB8R5R8_9AGAM</name>
<comment type="caution">
    <text evidence="1">The sequence shown here is derived from an EMBL/GenBank/DDBJ whole genome shotgun (WGS) entry which is preliminary data.</text>
</comment>
<reference evidence="1" key="2">
    <citation type="journal article" date="2022" name="New Phytol.">
        <title>Evolutionary transition to the ectomycorrhizal habit in the genomes of a hyperdiverse lineage of mushroom-forming fungi.</title>
        <authorList>
            <person name="Looney B."/>
            <person name="Miyauchi S."/>
            <person name="Morin E."/>
            <person name="Drula E."/>
            <person name="Courty P.E."/>
            <person name="Kohler A."/>
            <person name="Kuo A."/>
            <person name="LaButti K."/>
            <person name="Pangilinan J."/>
            <person name="Lipzen A."/>
            <person name="Riley R."/>
            <person name="Andreopoulos W."/>
            <person name="He G."/>
            <person name="Johnson J."/>
            <person name="Nolan M."/>
            <person name="Tritt A."/>
            <person name="Barry K.W."/>
            <person name="Grigoriev I.V."/>
            <person name="Nagy L.G."/>
            <person name="Hibbett D."/>
            <person name="Henrissat B."/>
            <person name="Matheny P.B."/>
            <person name="Labbe J."/>
            <person name="Martin F.M."/>
        </authorList>
    </citation>
    <scope>NUCLEOTIDE SEQUENCE</scope>
    <source>
        <strain evidence="1">FP105234-sp</strain>
    </source>
</reference>
<proteinExistence type="predicted"/>
<gene>
    <name evidence="1" type="ORF">FA95DRAFT_1599862</name>
</gene>
<dbReference type="Proteomes" id="UP000814033">
    <property type="component" value="Unassembled WGS sequence"/>
</dbReference>
<protein>
    <submittedName>
        <fullName evidence="1">Uncharacterized protein</fullName>
    </submittedName>
</protein>